<dbReference type="GO" id="GO:0006397">
    <property type="term" value="P:mRNA processing"/>
    <property type="evidence" value="ECO:0007669"/>
    <property type="project" value="UniProtKB-UniRule"/>
</dbReference>
<feature type="active site" evidence="15">
    <location>
        <position position="120"/>
    </location>
</feature>
<dbReference type="GO" id="GO:0005737">
    <property type="term" value="C:cytoplasm"/>
    <property type="evidence" value="ECO:0007669"/>
    <property type="project" value="UniProtKB-SubCell"/>
</dbReference>
<keyword evidence="12 15" id="KW-0378">Hydrolase</keyword>
<feature type="active site" evidence="15">
    <location>
        <position position="48"/>
    </location>
</feature>
<dbReference type="HAMAP" id="MF_00104">
    <property type="entry name" value="RNase_III"/>
    <property type="match status" value="1"/>
</dbReference>
<dbReference type="PATRIC" id="fig|1410657.5.peg.1963"/>
<evidence type="ECO:0000256" key="15">
    <source>
        <dbReference type="HAMAP-Rule" id="MF_00104"/>
    </source>
</evidence>
<dbReference type="CDD" id="cd10845">
    <property type="entry name" value="DSRM_RNAse_III_family"/>
    <property type="match status" value="1"/>
</dbReference>
<keyword evidence="14 15" id="KW-0694">RNA-binding</keyword>
<evidence type="ECO:0000256" key="3">
    <source>
        <dbReference type="ARBA" id="ARBA00010183"/>
    </source>
</evidence>
<evidence type="ECO:0000256" key="10">
    <source>
        <dbReference type="ARBA" id="ARBA00022723"/>
    </source>
</evidence>
<keyword evidence="11 15" id="KW-0255">Endonuclease</keyword>
<feature type="domain" description="RNase III" evidence="17">
    <location>
        <begin position="3"/>
        <end position="131"/>
    </location>
</feature>
<dbReference type="SMART" id="SM00535">
    <property type="entry name" value="RIBOc"/>
    <property type="match status" value="1"/>
</dbReference>
<keyword evidence="10 15" id="KW-0479">Metal-binding</keyword>
<evidence type="ECO:0000256" key="4">
    <source>
        <dbReference type="ARBA" id="ARBA00011738"/>
    </source>
</evidence>
<dbReference type="FunFam" id="1.10.1520.10:FF:000001">
    <property type="entry name" value="Ribonuclease 3"/>
    <property type="match status" value="1"/>
</dbReference>
<dbReference type="EC" id="3.1.26.3" evidence="15"/>
<evidence type="ECO:0000259" key="17">
    <source>
        <dbReference type="PROSITE" id="PS50142"/>
    </source>
</evidence>
<evidence type="ECO:0000256" key="12">
    <source>
        <dbReference type="ARBA" id="ARBA00022801"/>
    </source>
</evidence>
<dbReference type="GO" id="GO:0006364">
    <property type="term" value="P:rRNA processing"/>
    <property type="evidence" value="ECO:0007669"/>
    <property type="project" value="UniProtKB-UniRule"/>
</dbReference>
<comment type="caution">
    <text evidence="18">The sequence shown here is derived from an EMBL/GenBank/DDBJ whole genome shotgun (WGS) entry which is preliminary data.</text>
</comment>
<dbReference type="Proteomes" id="UP000051841">
    <property type="component" value="Unassembled WGS sequence"/>
</dbReference>
<feature type="binding site" evidence="15">
    <location>
        <position position="120"/>
    </location>
    <ligand>
        <name>Mg(2+)</name>
        <dbReference type="ChEBI" id="CHEBI:18420"/>
    </ligand>
</feature>
<evidence type="ECO:0000256" key="9">
    <source>
        <dbReference type="ARBA" id="ARBA00022722"/>
    </source>
</evidence>
<dbReference type="EMBL" id="JQBL01000007">
    <property type="protein sequence ID" value="KRN50583.1"/>
    <property type="molecule type" value="Genomic_DNA"/>
</dbReference>
<dbReference type="GO" id="GO:0019843">
    <property type="term" value="F:rRNA binding"/>
    <property type="evidence" value="ECO:0007669"/>
    <property type="project" value="UniProtKB-KW"/>
</dbReference>
<evidence type="ECO:0000259" key="16">
    <source>
        <dbReference type="PROSITE" id="PS50137"/>
    </source>
</evidence>
<evidence type="ECO:0000256" key="1">
    <source>
        <dbReference type="ARBA" id="ARBA00000109"/>
    </source>
</evidence>
<dbReference type="PROSITE" id="PS50142">
    <property type="entry name" value="RNASE_3_2"/>
    <property type="match status" value="1"/>
</dbReference>
<evidence type="ECO:0000256" key="8">
    <source>
        <dbReference type="ARBA" id="ARBA00022694"/>
    </source>
</evidence>
<evidence type="ECO:0000256" key="2">
    <source>
        <dbReference type="ARBA" id="ARBA00004496"/>
    </source>
</evidence>
<comment type="function">
    <text evidence="15">Digests double-stranded RNA. Involved in the processing of primary rRNA transcript to yield the immediate precursors to the large and small rRNAs (23S and 16S). Processes some mRNAs, and tRNAs when they are encoded in the rRNA operon. Processes pre-crRNA and tracrRNA of type II CRISPR loci if present in the organism.</text>
</comment>
<keyword evidence="5 15" id="KW-0963">Cytoplasm</keyword>
<feature type="binding site" evidence="15">
    <location>
        <position position="44"/>
    </location>
    <ligand>
        <name>Mg(2+)</name>
        <dbReference type="ChEBI" id="CHEBI:18420"/>
    </ligand>
</feature>
<dbReference type="GO" id="GO:0003725">
    <property type="term" value="F:double-stranded RNA binding"/>
    <property type="evidence" value="ECO:0007669"/>
    <property type="project" value="TreeGrafter"/>
</dbReference>
<dbReference type="GO" id="GO:0008033">
    <property type="term" value="P:tRNA processing"/>
    <property type="evidence" value="ECO:0007669"/>
    <property type="project" value="UniProtKB-KW"/>
</dbReference>
<dbReference type="GO" id="GO:0042802">
    <property type="term" value="F:identical protein binding"/>
    <property type="evidence" value="ECO:0007669"/>
    <property type="project" value="UniProtKB-ARBA"/>
</dbReference>
<dbReference type="PROSITE" id="PS50137">
    <property type="entry name" value="DS_RBD"/>
    <property type="match status" value="1"/>
</dbReference>
<keyword evidence="15" id="KW-0699">rRNA-binding</keyword>
<dbReference type="FunFam" id="3.30.160.20:FF:000003">
    <property type="entry name" value="Ribonuclease 3"/>
    <property type="match status" value="1"/>
</dbReference>
<dbReference type="InterPro" id="IPR000999">
    <property type="entry name" value="RNase_III_dom"/>
</dbReference>
<keyword evidence="9 15" id="KW-0540">Nuclease</keyword>
<comment type="similarity">
    <text evidence="3">Belongs to the ribonuclease III family.</text>
</comment>
<comment type="cofactor">
    <cofactor evidence="15">
        <name>Mg(2+)</name>
        <dbReference type="ChEBI" id="CHEBI:18420"/>
    </cofactor>
</comment>
<evidence type="ECO:0000256" key="5">
    <source>
        <dbReference type="ARBA" id="ARBA00022490"/>
    </source>
</evidence>
<dbReference type="GO" id="GO:0010468">
    <property type="term" value="P:regulation of gene expression"/>
    <property type="evidence" value="ECO:0007669"/>
    <property type="project" value="TreeGrafter"/>
</dbReference>
<comment type="catalytic activity">
    <reaction evidence="1 15">
        <text>Endonucleolytic cleavage to 5'-phosphomonoester.</text>
        <dbReference type="EC" id="3.1.26.3"/>
    </reaction>
</comment>
<proteinExistence type="inferred from homology"/>
<dbReference type="CDD" id="cd00593">
    <property type="entry name" value="RIBOc"/>
    <property type="match status" value="1"/>
</dbReference>
<dbReference type="InterPro" id="IPR011907">
    <property type="entry name" value="RNase_III"/>
</dbReference>
<accession>A0A0R2HL86</accession>
<dbReference type="Gene3D" id="1.10.1520.10">
    <property type="entry name" value="Ribonuclease III domain"/>
    <property type="match status" value="1"/>
</dbReference>
<dbReference type="NCBIfam" id="TIGR02191">
    <property type="entry name" value="RNaseIII"/>
    <property type="match status" value="1"/>
</dbReference>
<evidence type="ECO:0000313" key="19">
    <source>
        <dbReference type="Proteomes" id="UP000051841"/>
    </source>
</evidence>
<name>A0A0R2HL86_9FIRM</name>
<dbReference type="Gene3D" id="3.30.160.20">
    <property type="match status" value="1"/>
</dbReference>
<keyword evidence="13 15" id="KW-0460">Magnesium</keyword>
<dbReference type="SUPFAM" id="SSF54768">
    <property type="entry name" value="dsRNA-binding domain-like"/>
    <property type="match status" value="1"/>
</dbReference>
<feature type="domain" description="DRBM" evidence="16">
    <location>
        <begin position="158"/>
        <end position="227"/>
    </location>
</feature>
<evidence type="ECO:0000256" key="6">
    <source>
        <dbReference type="ARBA" id="ARBA00022552"/>
    </source>
</evidence>
<comment type="subunit">
    <text evidence="4 15">Homodimer.</text>
</comment>
<sequence>MKILDFLQKEGIPFKRLSLYKEAFTHSSYANEASRNIRDYERLEFMGDAVLQLYVSDYIFNKFPSYPEGSLTTLRSKLVREESLSRFAVELGLDDLLLLGVGEERTGGRKRSSVLCDIFESFVGAVYLDCGKDEVIKILERTVFKHVKDLDDYDDIRDYKTRLQELIQADERKSVEYRLVSATGPANAPIFEIEAMTEETVLGRGKGTSKKRAEQHAAKDALEKLAKHKRK</sequence>
<keyword evidence="8 15" id="KW-0819">tRNA processing</keyword>
<evidence type="ECO:0000256" key="14">
    <source>
        <dbReference type="ARBA" id="ARBA00022884"/>
    </source>
</evidence>
<evidence type="ECO:0000313" key="18">
    <source>
        <dbReference type="EMBL" id="KRN50583.1"/>
    </source>
</evidence>
<keyword evidence="6 15" id="KW-0698">rRNA processing</keyword>
<gene>
    <name evidence="15" type="primary">rnc</name>
    <name evidence="18" type="ORF">IV49_GL001901</name>
</gene>
<dbReference type="PANTHER" id="PTHR11207:SF0">
    <property type="entry name" value="RIBONUCLEASE 3"/>
    <property type="match status" value="1"/>
</dbReference>
<reference evidence="18 19" key="1">
    <citation type="journal article" date="2015" name="Genome Announc.">
        <title>Expanding the biotechnology potential of lactobacilli through comparative genomics of 213 strains and associated genera.</title>
        <authorList>
            <person name="Sun Z."/>
            <person name="Harris H.M."/>
            <person name="McCann A."/>
            <person name="Guo C."/>
            <person name="Argimon S."/>
            <person name="Zhang W."/>
            <person name="Yang X."/>
            <person name="Jeffery I.B."/>
            <person name="Cooney J.C."/>
            <person name="Kagawa T.F."/>
            <person name="Liu W."/>
            <person name="Song Y."/>
            <person name="Salvetti E."/>
            <person name="Wrobel A."/>
            <person name="Rasinkangas P."/>
            <person name="Parkhill J."/>
            <person name="Rea M.C."/>
            <person name="O'Sullivan O."/>
            <person name="Ritari J."/>
            <person name="Douillard F.P."/>
            <person name="Paul Ross R."/>
            <person name="Yang R."/>
            <person name="Briner A.E."/>
            <person name="Felis G.E."/>
            <person name="de Vos W.M."/>
            <person name="Barrangou R."/>
            <person name="Klaenhammer T.R."/>
            <person name="Caufield P.W."/>
            <person name="Cui Y."/>
            <person name="Zhang H."/>
            <person name="O'Toole P.W."/>
        </authorList>
    </citation>
    <scope>NUCLEOTIDE SEQUENCE [LARGE SCALE GENOMIC DNA]</scope>
    <source>
        <strain evidence="18 19">DSM 20405</strain>
    </source>
</reference>
<dbReference type="AlphaFoldDB" id="A0A0R2HL86"/>
<comment type="subcellular location">
    <subcellularLocation>
        <location evidence="2 15">Cytoplasm</location>
    </subcellularLocation>
</comment>
<dbReference type="SMART" id="SM00358">
    <property type="entry name" value="DSRM"/>
    <property type="match status" value="1"/>
</dbReference>
<dbReference type="GO" id="GO:0046872">
    <property type="term" value="F:metal ion binding"/>
    <property type="evidence" value="ECO:0007669"/>
    <property type="project" value="UniProtKB-KW"/>
</dbReference>
<organism evidence="18 19">
    <name type="scientific">Kandleria vitulina DSM 20405</name>
    <dbReference type="NCBI Taxonomy" id="1410657"/>
    <lineage>
        <taxon>Bacteria</taxon>
        <taxon>Bacillati</taxon>
        <taxon>Bacillota</taxon>
        <taxon>Erysipelotrichia</taxon>
        <taxon>Erysipelotrichales</taxon>
        <taxon>Coprobacillaceae</taxon>
        <taxon>Kandleria</taxon>
    </lineage>
</organism>
<dbReference type="GO" id="GO:0004525">
    <property type="term" value="F:ribonuclease III activity"/>
    <property type="evidence" value="ECO:0007669"/>
    <property type="project" value="UniProtKB-UniRule"/>
</dbReference>
<feature type="binding site" evidence="15">
    <location>
        <position position="117"/>
    </location>
    <ligand>
        <name>Mg(2+)</name>
        <dbReference type="ChEBI" id="CHEBI:18420"/>
    </ligand>
</feature>
<dbReference type="InterPro" id="IPR014720">
    <property type="entry name" value="dsRBD_dom"/>
</dbReference>
<evidence type="ECO:0000256" key="7">
    <source>
        <dbReference type="ARBA" id="ARBA00022664"/>
    </source>
</evidence>
<dbReference type="Pfam" id="PF14622">
    <property type="entry name" value="Ribonucleas_3_3"/>
    <property type="match status" value="1"/>
</dbReference>
<dbReference type="SUPFAM" id="SSF69065">
    <property type="entry name" value="RNase III domain-like"/>
    <property type="match status" value="1"/>
</dbReference>
<protein>
    <recommendedName>
        <fullName evidence="15">Ribonuclease 3</fullName>
        <ecNumber evidence="15">3.1.26.3</ecNumber>
    </recommendedName>
    <alternativeName>
        <fullName evidence="15">Ribonuclease III</fullName>
        <shortName evidence="15">RNase III</shortName>
    </alternativeName>
</protein>
<dbReference type="RefSeq" id="WP_029070633.1">
    <property type="nucleotide sequence ID" value="NZ_JNKN01000007.1"/>
</dbReference>
<dbReference type="Pfam" id="PF00035">
    <property type="entry name" value="dsrm"/>
    <property type="match status" value="1"/>
</dbReference>
<keyword evidence="19" id="KW-1185">Reference proteome</keyword>
<keyword evidence="7 15" id="KW-0507">mRNA processing</keyword>
<dbReference type="InterPro" id="IPR036389">
    <property type="entry name" value="RNase_III_sf"/>
</dbReference>
<dbReference type="PANTHER" id="PTHR11207">
    <property type="entry name" value="RIBONUCLEASE III"/>
    <property type="match status" value="1"/>
</dbReference>
<evidence type="ECO:0000256" key="13">
    <source>
        <dbReference type="ARBA" id="ARBA00022842"/>
    </source>
</evidence>
<evidence type="ECO:0000256" key="11">
    <source>
        <dbReference type="ARBA" id="ARBA00022759"/>
    </source>
</evidence>